<feature type="DNA-binding region" description="H-T-H motif" evidence="4">
    <location>
        <begin position="33"/>
        <end position="52"/>
    </location>
</feature>
<comment type="caution">
    <text evidence="7">The sequence shown here is derived from an EMBL/GenBank/DDBJ whole genome shotgun (WGS) entry which is preliminary data.</text>
</comment>
<dbReference type="PANTHER" id="PTHR30055:SF234">
    <property type="entry name" value="HTH-TYPE TRANSCRIPTIONAL REGULATOR BETI"/>
    <property type="match status" value="1"/>
</dbReference>
<dbReference type="GO" id="GO:0003700">
    <property type="term" value="F:DNA-binding transcription factor activity"/>
    <property type="evidence" value="ECO:0007669"/>
    <property type="project" value="TreeGrafter"/>
</dbReference>
<keyword evidence="3" id="KW-0804">Transcription</keyword>
<evidence type="ECO:0000256" key="1">
    <source>
        <dbReference type="ARBA" id="ARBA00023015"/>
    </source>
</evidence>
<evidence type="ECO:0000259" key="6">
    <source>
        <dbReference type="PROSITE" id="PS50977"/>
    </source>
</evidence>
<dbReference type="InterPro" id="IPR009057">
    <property type="entry name" value="Homeodomain-like_sf"/>
</dbReference>
<evidence type="ECO:0000313" key="8">
    <source>
        <dbReference type="Proteomes" id="UP000317722"/>
    </source>
</evidence>
<gene>
    <name evidence="7" type="ORF">EAH86_15380</name>
</gene>
<dbReference type="Pfam" id="PF00440">
    <property type="entry name" value="TetR_N"/>
    <property type="match status" value="1"/>
</dbReference>
<dbReference type="EMBL" id="RCZM01000005">
    <property type="protein sequence ID" value="TPG14922.1"/>
    <property type="molecule type" value="Genomic_DNA"/>
</dbReference>
<dbReference type="AlphaFoldDB" id="A0A502CQA0"/>
<keyword evidence="8" id="KW-1185">Reference proteome</keyword>
<evidence type="ECO:0000256" key="5">
    <source>
        <dbReference type="SAM" id="MobiDB-lite"/>
    </source>
</evidence>
<dbReference type="OrthoDB" id="3539650at2"/>
<dbReference type="Proteomes" id="UP000317722">
    <property type="component" value="Unassembled WGS sequence"/>
</dbReference>
<evidence type="ECO:0000313" key="7">
    <source>
        <dbReference type="EMBL" id="TPG14922.1"/>
    </source>
</evidence>
<dbReference type="InterPro" id="IPR050109">
    <property type="entry name" value="HTH-type_TetR-like_transc_reg"/>
</dbReference>
<dbReference type="Gene3D" id="1.10.357.10">
    <property type="entry name" value="Tetracycline Repressor, domain 2"/>
    <property type="match status" value="1"/>
</dbReference>
<keyword evidence="2 4" id="KW-0238">DNA-binding</keyword>
<dbReference type="PRINTS" id="PR00455">
    <property type="entry name" value="HTHTETR"/>
</dbReference>
<evidence type="ECO:0000256" key="3">
    <source>
        <dbReference type="ARBA" id="ARBA00023163"/>
    </source>
</evidence>
<feature type="region of interest" description="Disordered" evidence="5">
    <location>
        <begin position="196"/>
        <end position="237"/>
    </location>
</feature>
<reference evidence="7 8" key="1">
    <citation type="journal article" date="2019" name="Environ. Microbiol.">
        <title>Species interactions and distinct microbial communities in high Arctic permafrost affected cryosols are associated with the CH4 and CO2 gas fluxes.</title>
        <authorList>
            <person name="Altshuler I."/>
            <person name="Hamel J."/>
            <person name="Turney S."/>
            <person name="Magnuson E."/>
            <person name="Levesque R."/>
            <person name="Greer C."/>
            <person name="Whyte L.G."/>
        </authorList>
    </citation>
    <scope>NUCLEOTIDE SEQUENCE [LARGE SCALE GENOMIC DNA]</scope>
    <source>
        <strain evidence="7 8">S9.3A</strain>
    </source>
</reference>
<dbReference type="PROSITE" id="PS50977">
    <property type="entry name" value="HTH_TETR_2"/>
    <property type="match status" value="1"/>
</dbReference>
<dbReference type="PANTHER" id="PTHR30055">
    <property type="entry name" value="HTH-TYPE TRANSCRIPTIONAL REGULATOR RUTR"/>
    <property type="match status" value="1"/>
</dbReference>
<protein>
    <submittedName>
        <fullName evidence="7">TetR/AcrR family transcriptional regulator</fullName>
    </submittedName>
</protein>
<dbReference type="SUPFAM" id="SSF46689">
    <property type="entry name" value="Homeodomain-like"/>
    <property type="match status" value="1"/>
</dbReference>
<dbReference type="RefSeq" id="WP_140742270.1">
    <property type="nucleotide sequence ID" value="NZ_RCZM01000005.1"/>
</dbReference>
<feature type="compositionally biased region" description="Polar residues" evidence="5">
    <location>
        <begin position="228"/>
        <end position="237"/>
    </location>
</feature>
<organism evidence="7 8">
    <name type="scientific">Pedococcus bigeumensis</name>
    <dbReference type="NCBI Taxonomy" id="433644"/>
    <lineage>
        <taxon>Bacteria</taxon>
        <taxon>Bacillati</taxon>
        <taxon>Actinomycetota</taxon>
        <taxon>Actinomycetes</taxon>
        <taxon>Micrococcales</taxon>
        <taxon>Intrasporangiaceae</taxon>
        <taxon>Pedococcus</taxon>
    </lineage>
</organism>
<feature type="compositionally biased region" description="Basic and acidic residues" evidence="5">
    <location>
        <begin position="198"/>
        <end position="210"/>
    </location>
</feature>
<feature type="domain" description="HTH tetR-type" evidence="6">
    <location>
        <begin position="11"/>
        <end position="70"/>
    </location>
</feature>
<evidence type="ECO:0000256" key="2">
    <source>
        <dbReference type="ARBA" id="ARBA00023125"/>
    </source>
</evidence>
<sequence>MSPRAPAMAPDDRRASIIAATIPLLRDKGRGISTREIAKASGIAEGTIFRVFDSKDEIIHACVHEAFDTAAVKAELAAVDRDLPLRDRLAAAVTVMQKHLQGIFALMSVLQSSGQPLHRPMDPKAMRRRQEGTAELDAAFTALIGDDVALLRIPVLNFIGYLRMLTLSSVHPMLDGQDSTAAELVDVVLEGALSRPAATDRRPATKERRPAAAQGRSATTATERRSVAITSRTSRGK</sequence>
<accession>A0A502CQA0</accession>
<keyword evidence="1" id="KW-0805">Transcription regulation</keyword>
<proteinExistence type="predicted"/>
<dbReference type="InterPro" id="IPR001647">
    <property type="entry name" value="HTH_TetR"/>
</dbReference>
<dbReference type="GO" id="GO:0000976">
    <property type="term" value="F:transcription cis-regulatory region binding"/>
    <property type="evidence" value="ECO:0007669"/>
    <property type="project" value="TreeGrafter"/>
</dbReference>
<name>A0A502CQA0_9MICO</name>
<evidence type="ECO:0000256" key="4">
    <source>
        <dbReference type="PROSITE-ProRule" id="PRU00335"/>
    </source>
</evidence>